<comment type="caution">
    <text evidence="4">The sequence shown here is derived from an EMBL/GenBank/DDBJ whole genome shotgun (WGS) entry which is preliminary data.</text>
</comment>
<proteinExistence type="inferred from homology"/>
<dbReference type="PANTHER" id="PTHR46268:SF6">
    <property type="entry name" value="UNIVERSAL STRESS PROTEIN UP12"/>
    <property type="match status" value="1"/>
</dbReference>
<accession>A0ABV4D0E5</accession>
<dbReference type="PRINTS" id="PR01438">
    <property type="entry name" value="UNVRSLSTRESS"/>
</dbReference>
<name>A0ABV4D0E5_9LACT</name>
<dbReference type="Proteomes" id="UP001565283">
    <property type="component" value="Unassembled WGS sequence"/>
</dbReference>
<keyword evidence="2" id="KW-0963">Cytoplasm</keyword>
<protein>
    <recommendedName>
        <fullName evidence="2">Universal stress protein</fullName>
    </recommendedName>
</protein>
<evidence type="ECO:0000313" key="4">
    <source>
        <dbReference type="EMBL" id="MEY8443026.1"/>
    </source>
</evidence>
<dbReference type="Gene3D" id="3.40.50.620">
    <property type="entry name" value="HUPs"/>
    <property type="match status" value="1"/>
</dbReference>
<evidence type="ECO:0000256" key="1">
    <source>
        <dbReference type="ARBA" id="ARBA00008791"/>
    </source>
</evidence>
<feature type="domain" description="UspA" evidence="3">
    <location>
        <begin position="5"/>
        <end position="141"/>
    </location>
</feature>
<dbReference type="EMBL" id="JBCLSH010000004">
    <property type="protein sequence ID" value="MEY8443026.1"/>
    <property type="molecule type" value="Genomic_DNA"/>
</dbReference>
<organism evidence="4 5">
    <name type="scientific">Lactococcus ileimucosae</name>
    <dbReference type="NCBI Taxonomy" id="2941329"/>
    <lineage>
        <taxon>Bacteria</taxon>
        <taxon>Bacillati</taxon>
        <taxon>Bacillota</taxon>
        <taxon>Bacilli</taxon>
        <taxon>Lactobacillales</taxon>
        <taxon>Streptococcaceae</taxon>
        <taxon>Lactococcus</taxon>
    </lineage>
</organism>
<dbReference type="SUPFAM" id="SSF52402">
    <property type="entry name" value="Adenine nucleotide alpha hydrolases-like"/>
    <property type="match status" value="1"/>
</dbReference>
<keyword evidence="5" id="KW-1185">Reference proteome</keyword>
<dbReference type="CDD" id="cd00293">
    <property type="entry name" value="USP-like"/>
    <property type="match status" value="1"/>
</dbReference>
<evidence type="ECO:0000313" key="5">
    <source>
        <dbReference type="Proteomes" id="UP001565283"/>
    </source>
</evidence>
<evidence type="ECO:0000256" key="2">
    <source>
        <dbReference type="PIRNR" id="PIRNR006276"/>
    </source>
</evidence>
<dbReference type="RefSeq" id="WP_251712406.1">
    <property type="nucleotide sequence ID" value="NZ_CALPDE010000005.1"/>
</dbReference>
<comment type="similarity">
    <text evidence="1 2">Belongs to the universal stress protein A family.</text>
</comment>
<gene>
    <name evidence="4" type="ORF">AALA52_01955</name>
</gene>
<dbReference type="PIRSF" id="PIRSF006276">
    <property type="entry name" value="UspA"/>
    <property type="match status" value="1"/>
</dbReference>
<dbReference type="InterPro" id="IPR006016">
    <property type="entry name" value="UspA"/>
</dbReference>
<dbReference type="InterPro" id="IPR014729">
    <property type="entry name" value="Rossmann-like_a/b/a_fold"/>
</dbReference>
<dbReference type="InterPro" id="IPR006015">
    <property type="entry name" value="Universal_stress_UspA"/>
</dbReference>
<sequence length="141" mass="15749">MEKQYKNIMVAVDGSEQSDKAVREAVKIAKENETSLLVLHVKDDIRLYGSTYGAPLILENLEEQARAIIDRAADIIKKQVEFKTYRVEGSPKKEIIDFTQEHDIDLIVIGVTGKGAFDRLLVGSTTAYVINHANCNVMVVK</sequence>
<reference evidence="4 5" key="1">
    <citation type="submission" date="2024-03" db="EMBL/GenBank/DDBJ databases">
        <title>Mouse gut bacterial collection (mGBC) of GemPharmatech.</title>
        <authorList>
            <person name="He Y."/>
            <person name="Dong L."/>
            <person name="Wu D."/>
            <person name="Gao X."/>
            <person name="Lin Z."/>
        </authorList>
    </citation>
    <scope>NUCLEOTIDE SEQUENCE [LARGE SCALE GENOMIC DNA]</scope>
    <source>
        <strain evidence="4 5">61-15</strain>
    </source>
</reference>
<dbReference type="Pfam" id="PF00582">
    <property type="entry name" value="Usp"/>
    <property type="match status" value="1"/>
</dbReference>
<evidence type="ECO:0000259" key="3">
    <source>
        <dbReference type="Pfam" id="PF00582"/>
    </source>
</evidence>
<comment type="subcellular location">
    <subcellularLocation>
        <location evidence="2">Cytoplasm</location>
    </subcellularLocation>
</comment>
<dbReference type="PANTHER" id="PTHR46268">
    <property type="entry name" value="STRESS RESPONSE PROTEIN NHAX"/>
    <property type="match status" value="1"/>
</dbReference>